<dbReference type="Ensembl" id="ENSMPUT00000019221.1">
    <property type="protein sequence ID" value="ENSMPUP00000018946.1"/>
    <property type="gene ID" value="ENSMPUG00000019069.1"/>
</dbReference>
<evidence type="ECO:0000256" key="3">
    <source>
        <dbReference type="ARBA" id="ARBA00009085"/>
    </source>
</evidence>
<sequence length="943" mass="108166">MATLRVHGFVQIWNRKMGMSRTKEAYIETVERKKRIKLVVCFTTGESVTFQLNNIKNVVFRSYGEKQNHLRLIFQNNSFLFMERLYFRDAVQLKMFLDRVHQNNTQSSVRPGKDGDIFARKTAPKEINKNSFRKAGKKPRSRSFQIGEGTRTPDHKKRKPSSRSFQIGEGTRTPDHQKRPSSASKSSKLHCKDLLENRYGKRKRMVSSGSEMTGNTPKKTNSVGKMKSQTNPLRHVSHDEKKKLRLRVLKKKKNVEFEALIKTTSPGKPQLDGTGLLQMLTEKLYLAFLLAPKYNANDPEWDKLKMTFDFYPEKLWQGLPNLGNTCYMNAVLQSLFSIPSFADDLLSQDFPWDKIPLGALSMCLAQLFVLKNIYNIKIKERLLVNIKKAISTVAEIFSGNIQNDAHEFLGHCLDQMKENMGKLNTIWKMKIESKEDNTAQQVFADSAATRVLICPVITNFEFELLRSIICQACGQVVLKTEVSNYLSINLPQGMKALPLSIQSAFDLFFGAEELEYKCEKCQHRSSVAVHKFSRLPRVLIVHLKRYIFNEFWSLRKDDQEVVISKYLKLSSHCNESTKPPLPVSKNVHNRDIQVLKVFQKLSAERLQPSALSQKLTSASRVHRVPHAGSDKESKPQKSRILYEGSRREQQKKDLGKRSRLNGTDSKLVNLGDGIVIEKEVLAAGLMIDLEQVSPYLICDNEGKPRSGPETHLAGIHLQEASENRKRKKYKKTNTLVDFESVADTVEDFYDGKKNRISKESQKLAEQTKQQERVRLYEQALQQALLQALLKPHVQWYTQNLRRHTDLSLQGANVNSLGESSSNKSPGKKQALHTKTETEAKTPKGSAEMRDLYAYRLIGVVSHLGKSPNSGHYISDAYDFERQVWFTYNDLQVSSIQEALMQEARLCTGYIFFYMHNEIFEELLKREKNSQSHRAETRETPQEK</sequence>
<protein>
    <recommendedName>
        <fullName evidence="9">Ubiquitin carboxyl-terminal hydrolase</fullName>
        <ecNumber evidence="9">3.4.19.12</ecNumber>
    </recommendedName>
</protein>
<evidence type="ECO:0000256" key="5">
    <source>
        <dbReference type="ARBA" id="ARBA00022670"/>
    </source>
</evidence>
<dbReference type="FunFam" id="3.90.70.10:FF:000124">
    <property type="entry name" value="ubiquitin carboxyl-terminal hydrolase 26"/>
    <property type="match status" value="1"/>
</dbReference>
<name>M3Z5T4_MUSPF</name>
<evidence type="ECO:0000256" key="2">
    <source>
        <dbReference type="ARBA" id="ARBA00004496"/>
    </source>
</evidence>
<dbReference type="PROSITE" id="PS00972">
    <property type="entry name" value="USP_1"/>
    <property type="match status" value="1"/>
</dbReference>
<dbReference type="GO" id="GO:0005634">
    <property type="term" value="C:nucleus"/>
    <property type="evidence" value="ECO:0007669"/>
    <property type="project" value="TreeGrafter"/>
</dbReference>
<evidence type="ECO:0000256" key="1">
    <source>
        <dbReference type="ARBA" id="ARBA00000707"/>
    </source>
</evidence>
<dbReference type="Gene3D" id="2.30.29.180">
    <property type="entry name" value="Ubiquitin carboxyl-terminal hydrolase 26/29/37, pleckstrin homology-like domain"/>
    <property type="match status" value="1"/>
</dbReference>
<dbReference type="CDD" id="cd13312">
    <property type="entry name" value="PH_USP37_like"/>
    <property type="match status" value="1"/>
</dbReference>
<dbReference type="InterPro" id="IPR028889">
    <property type="entry name" value="USP"/>
</dbReference>
<organism evidence="12">
    <name type="scientific">Mustela putorius furo</name>
    <name type="common">European domestic ferret</name>
    <name type="synonym">Mustela furo</name>
    <dbReference type="NCBI Taxonomy" id="9669"/>
    <lineage>
        <taxon>Eukaryota</taxon>
        <taxon>Metazoa</taxon>
        <taxon>Chordata</taxon>
        <taxon>Craniata</taxon>
        <taxon>Vertebrata</taxon>
        <taxon>Euteleostomi</taxon>
        <taxon>Mammalia</taxon>
        <taxon>Eutheria</taxon>
        <taxon>Laurasiatheria</taxon>
        <taxon>Carnivora</taxon>
        <taxon>Caniformia</taxon>
        <taxon>Musteloidea</taxon>
        <taxon>Mustelidae</taxon>
        <taxon>Mustelinae</taxon>
        <taxon>Mustela</taxon>
    </lineage>
</organism>
<comment type="function">
    <text evidence="9">Deubiquitinating enzyme that removes conjugated ubiquitin from specific proteins to regulate different cellular processes.</text>
</comment>
<evidence type="ECO:0000313" key="12">
    <source>
        <dbReference type="Ensembl" id="ENSMPUP00000018946.1"/>
    </source>
</evidence>
<dbReference type="GeneTree" id="ENSGT00940000161929"/>
<dbReference type="Gene3D" id="3.90.70.10">
    <property type="entry name" value="Cysteine proteinases"/>
    <property type="match status" value="2"/>
</dbReference>
<dbReference type="PANTHER" id="PTHR24006:SF711">
    <property type="entry name" value="UBIQUITIN CARBOXYL-TERMINAL HYDROLASE 29"/>
    <property type="match status" value="1"/>
</dbReference>
<comment type="subcellular location">
    <subcellularLocation>
        <location evidence="2">Cytoplasm</location>
    </subcellularLocation>
</comment>
<dbReference type="EC" id="3.4.19.12" evidence="9"/>
<feature type="region of interest" description="Disordered" evidence="10">
    <location>
        <begin position="105"/>
        <end position="241"/>
    </location>
</feature>
<feature type="domain" description="USP" evidence="11">
    <location>
        <begin position="317"/>
        <end position="916"/>
    </location>
</feature>
<dbReference type="InterPro" id="IPR038765">
    <property type="entry name" value="Papain-like_cys_pep_sf"/>
</dbReference>
<dbReference type="GO" id="GO:0000082">
    <property type="term" value="P:G1/S transition of mitotic cell cycle"/>
    <property type="evidence" value="ECO:0007669"/>
    <property type="project" value="TreeGrafter"/>
</dbReference>
<proteinExistence type="inferred from homology"/>
<dbReference type="PROSITE" id="PS50235">
    <property type="entry name" value="USP_3"/>
    <property type="match status" value="1"/>
</dbReference>
<dbReference type="HOGENOM" id="CLU_012557_0_0_1"/>
<evidence type="ECO:0000256" key="6">
    <source>
        <dbReference type="ARBA" id="ARBA00022786"/>
    </source>
</evidence>
<keyword evidence="6 9" id="KW-0833">Ubl conjugation pathway</keyword>
<dbReference type="PROSITE" id="PS00973">
    <property type="entry name" value="USP_2"/>
    <property type="match status" value="1"/>
</dbReference>
<evidence type="ECO:0000256" key="4">
    <source>
        <dbReference type="ARBA" id="ARBA00022490"/>
    </source>
</evidence>
<dbReference type="EMBL" id="AEYP01100512">
    <property type="status" value="NOT_ANNOTATED_CDS"/>
    <property type="molecule type" value="Genomic_DNA"/>
</dbReference>
<evidence type="ECO:0000256" key="10">
    <source>
        <dbReference type="SAM" id="MobiDB-lite"/>
    </source>
</evidence>
<dbReference type="STRING" id="9669.ENSMPUP00000018946"/>
<dbReference type="AlphaFoldDB" id="M3Z5T4"/>
<evidence type="ECO:0000256" key="8">
    <source>
        <dbReference type="ARBA" id="ARBA00022807"/>
    </source>
</evidence>
<feature type="compositionally biased region" description="Polar residues" evidence="10">
    <location>
        <begin position="207"/>
        <end position="232"/>
    </location>
</feature>
<dbReference type="InterPro" id="IPR032069">
    <property type="entry name" value="USP37-like_PH"/>
</dbReference>
<dbReference type="PANTHER" id="PTHR24006">
    <property type="entry name" value="UBIQUITIN CARBOXYL-TERMINAL HYDROLASE"/>
    <property type="match status" value="1"/>
</dbReference>
<accession>M3Z5T4</accession>
<dbReference type="Pfam" id="PF00443">
    <property type="entry name" value="UCH"/>
    <property type="match status" value="1"/>
</dbReference>
<feature type="compositionally biased region" description="Basic and acidic residues" evidence="10">
    <location>
        <begin position="644"/>
        <end position="656"/>
    </location>
</feature>
<feature type="compositionally biased region" description="Basic and acidic residues" evidence="10">
    <location>
        <begin position="111"/>
        <end position="128"/>
    </location>
</feature>
<dbReference type="GO" id="GO:0004843">
    <property type="term" value="F:cysteine-type deubiquitinase activity"/>
    <property type="evidence" value="ECO:0007669"/>
    <property type="project" value="UniProtKB-UniRule"/>
</dbReference>
<dbReference type="InterPro" id="IPR018200">
    <property type="entry name" value="USP_CS"/>
</dbReference>
<feature type="region of interest" description="Disordered" evidence="10">
    <location>
        <begin position="812"/>
        <end position="844"/>
    </location>
</feature>
<dbReference type="OMA" id="NHLHLTF"/>
<reference evidence="12" key="1">
    <citation type="submission" date="2024-06" db="UniProtKB">
        <authorList>
            <consortium name="Ensembl"/>
        </authorList>
    </citation>
    <scope>IDENTIFICATION</scope>
</reference>
<feature type="compositionally biased region" description="Basic and acidic residues" evidence="10">
    <location>
        <begin position="190"/>
        <end position="199"/>
    </location>
</feature>
<feature type="compositionally biased region" description="Polar residues" evidence="10">
    <location>
        <begin position="812"/>
        <end position="824"/>
    </location>
</feature>
<dbReference type="CDD" id="cd02257">
    <property type="entry name" value="Peptidase_C19"/>
    <property type="match status" value="2"/>
</dbReference>
<feature type="region of interest" description="Disordered" evidence="10">
    <location>
        <begin position="612"/>
        <end position="662"/>
    </location>
</feature>
<feature type="compositionally biased region" description="Basic residues" evidence="10">
    <location>
        <begin position="131"/>
        <end position="141"/>
    </location>
</feature>
<dbReference type="InParanoid" id="M3Z5T4"/>
<evidence type="ECO:0000256" key="7">
    <source>
        <dbReference type="ARBA" id="ARBA00022801"/>
    </source>
</evidence>
<dbReference type="Pfam" id="PF16674">
    <property type="entry name" value="UCH_N"/>
    <property type="match status" value="1"/>
</dbReference>
<dbReference type="SUPFAM" id="SSF54001">
    <property type="entry name" value="Cysteine proteinases"/>
    <property type="match status" value="1"/>
</dbReference>
<dbReference type="GO" id="GO:0016579">
    <property type="term" value="P:protein deubiquitination"/>
    <property type="evidence" value="ECO:0007669"/>
    <property type="project" value="InterPro"/>
</dbReference>
<dbReference type="InterPro" id="IPR038093">
    <property type="entry name" value="USP37-like_PH_sf"/>
</dbReference>
<dbReference type="GO" id="GO:0005829">
    <property type="term" value="C:cytosol"/>
    <property type="evidence" value="ECO:0007669"/>
    <property type="project" value="TreeGrafter"/>
</dbReference>
<dbReference type="InterPro" id="IPR001394">
    <property type="entry name" value="Peptidase_C19_UCH"/>
</dbReference>
<dbReference type="FunFam" id="3.90.70.10:FF:000234">
    <property type="entry name" value="Ubiquitin specific peptidase 26"/>
    <property type="match status" value="1"/>
</dbReference>
<feature type="compositionally biased region" description="Basic and acidic residues" evidence="10">
    <location>
        <begin position="833"/>
        <end position="844"/>
    </location>
</feature>
<dbReference type="GO" id="GO:0006508">
    <property type="term" value="P:proteolysis"/>
    <property type="evidence" value="ECO:0007669"/>
    <property type="project" value="UniProtKB-KW"/>
</dbReference>
<dbReference type="InterPro" id="IPR050164">
    <property type="entry name" value="Peptidase_C19"/>
</dbReference>
<evidence type="ECO:0000256" key="9">
    <source>
        <dbReference type="RuleBase" id="RU366025"/>
    </source>
</evidence>
<dbReference type="eggNOG" id="KOG1868">
    <property type="taxonomic scope" value="Eukaryota"/>
</dbReference>
<evidence type="ECO:0000259" key="11">
    <source>
        <dbReference type="PROSITE" id="PS50235"/>
    </source>
</evidence>
<keyword evidence="8 9" id="KW-0788">Thiol protease</keyword>
<comment type="catalytic activity">
    <reaction evidence="1 9">
        <text>Thiol-dependent hydrolysis of ester, thioester, amide, peptide and isopeptide bonds formed by the C-terminal Gly of ubiquitin (a 76-residue protein attached to proteins as an intracellular targeting signal).</text>
        <dbReference type="EC" id="3.4.19.12"/>
    </reaction>
</comment>
<dbReference type="FunFam" id="2.30.29.180:FF:000001">
    <property type="entry name" value="Ubiquitin carboxyl-terminal hydrolase 37"/>
    <property type="match status" value="1"/>
</dbReference>
<keyword evidence="5 9" id="KW-0645">Protease</keyword>
<keyword evidence="7 9" id="KW-0378">Hydrolase</keyword>
<keyword evidence="4" id="KW-0963">Cytoplasm</keyword>
<comment type="similarity">
    <text evidence="3 9">Belongs to the peptidase C19 family.</text>
</comment>